<feature type="transmembrane region" description="Helical" evidence="1">
    <location>
        <begin position="53"/>
        <end position="71"/>
    </location>
</feature>
<proteinExistence type="predicted"/>
<sequence length="83" mass="9618">MRVPDDASTWTVARRMKYLLWEPWWRGAWIIAAIVFCIAVNVAWLAQPGLLENFGFVSVIPLFAFLVDVTVRERRIARMKPKG</sequence>
<evidence type="ECO:0000313" key="3">
    <source>
        <dbReference type="Proteomes" id="UP000317998"/>
    </source>
</evidence>
<comment type="caution">
    <text evidence="2">The sequence shown here is derived from an EMBL/GenBank/DDBJ whole genome shotgun (WGS) entry which is preliminary data.</text>
</comment>
<keyword evidence="1" id="KW-1133">Transmembrane helix</keyword>
<dbReference type="EMBL" id="VFOM01000001">
    <property type="protein sequence ID" value="TQL48732.1"/>
    <property type="molecule type" value="Genomic_DNA"/>
</dbReference>
<name>A0A542YKW2_9MICO</name>
<feature type="transmembrane region" description="Helical" evidence="1">
    <location>
        <begin position="24"/>
        <end position="47"/>
    </location>
</feature>
<dbReference type="RefSeq" id="WP_141880807.1">
    <property type="nucleotide sequence ID" value="NZ_VFOM01000001.1"/>
</dbReference>
<keyword evidence="3" id="KW-1185">Reference proteome</keyword>
<evidence type="ECO:0000313" key="2">
    <source>
        <dbReference type="EMBL" id="TQL48732.1"/>
    </source>
</evidence>
<reference evidence="2 3" key="1">
    <citation type="submission" date="2019-06" db="EMBL/GenBank/DDBJ databases">
        <title>Sequencing the genomes of 1000 actinobacteria strains.</title>
        <authorList>
            <person name="Klenk H.-P."/>
        </authorList>
    </citation>
    <scope>NUCLEOTIDE SEQUENCE [LARGE SCALE GENOMIC DNA]</scope>
    <source>
        <strain evidence="2 3">DSM 26477</strain>
    </source>
</reference>
<accession>A0A542YKW2</accession>
<organism evidence="2 3">
    <name type="scientific">Homoserinimonas aerilata</name>
    <dbReference type="NCBI Taxonomy" id="1162970"/>
    <lineage>
        <taxon>Bacteria</taxon>
        <taxon>Bacillati</taxon>
        <taxon>Actinomycetota</taxon>
        <taxon>Actinomycetes</taxon>
        <taxon>Micrococcales</taxon>
        <taxon>Microbacteriaceae</taxon>
        <taxon>Homoserinimonas</taxon>
    </lineage>
</organism>
<dbReference type="Proteomes" id="UP000317998">
    <property type="component" value="Unassembled WGS sequence"/>
</dbReference>
<gene>
    <name evidence="2" type="ORF">FB562_1831</name>
</gene>
<keyword evidence="1" id="KW-0812">Transmembrane</keyword>
<evidence type="ECO:0000256" key="1">
    <source>
        <dbReference type="SAM" id="Phobius"/>
    </source>
</evidence>
<evidence type="ECO:0008006" key="4">
    <source>
        <dbReference type="Google" id="ProtNLM"/>
    </source>
</evidence>
<keyword evidence="1" id="KW-0472">Membrane</keyword>
<protein>
    <recommendedName>
        <fullName evidence="4">SdpI/YhfL family protein</fullName>
    </recommendedName>
</protein>
<dbReference type="AlphaFoldDB" id="A0A542YKW2"/>